<evidence type="ECO:0000313" key="3">
    <source>
        <dbReference type="EMBL" id="TDN87003.1"/>
    </source>
</evidence>
<keyword evidence="4" id="KW-1185">Reference proteome</keyword>
<organism evidence="3 4">
    <name type="scientific">Stakelama pacifica</name>
    <dbReference type="NCBI Taxonomy" id="517720"/>
    <lineage>
        <taxon>Bacteria</taxon>
        <taxon>Pseudomonadati</taxon>
        <taxon>Pseudomonadota</taxon>
        <taxon>Alphaproteobacteria</taxon>
        <taxon>Sphingomonadales</taxon>
        <taxon>Sphingomonadaceae</taxon>
        <taxon>Stakelama</taxon>
    </lineage>
</organism>
<dbReference type="AlphaFoldDB" id="A0A4R6FYD5"/>
<protein>
    <submittedName>
        <fullName evidence="3">Uncharacterized protein DUF4173</fullName>
    </submittedName>
</protein>
<feature type="transmembrane region" description="Helical" evidence="2">
    <location>
        <begin position="340"/>
        <end position="359"/>
    </location>
</feature>
<keyword evidence="2" id="KW-1133">Transmembrane helix</keyword>
<feature type="transmembrane region" description="Helical" evidence="2">
    <location>
        <begin position="109"/>
        <end position="126"/>
    </location>
</feature>
<sequence length="514" mass="56086">MTTICRSCHSFARKVIVAVMLVTTADIFFYWGGFGAVLGVFALAWVASLAWVHPKLRQHPGPRIALGSAFLLGLILIDDPSFLAVVLCMIAIGTAVLLPRHVYDDAVRWFLRLAAFALIGVVRPFADARRIVTLPTRDGVTLRNVAAALAPALIGGAIFIALFASANPLLARAFAFVRLPDNWSVFAHLIFWSFMLAILWPTLRPRSIRLGSAREAIPRNVRELPVGTLVLTLATFNALFAIENLLDIVFLWSNAPLPDGVTLADYAHRGAYTLIATALLAALFVLVALRPGGPAAEDKRVRTLVILWIAQNVLLVASSVLRLSDYIQAYSMTVLRLSALAWMALVAVGLILICWRLVTGRSTSWLINANALAAALVLLAASVVDLGAVAASWNVRHARDASDLDLCYLNRLGSAALLPLIELERRAGTAELRDRATYLSDQAMNDLRWRQDDWRNWTWRGARRLSRAETLLGPSPRKPIAAPNGRACDGAIYPPSEPEPAPSPLEPLTKGARQ</sequence>
<evidence type="ECO:0000256" key="2">
    <source>
        <dbReference type="SAM" id="Phobius"/>
    </source>
</evidence>
<dbReference type="Pfam" id="PF13687">
    <property type="entry name" value="DUF4153"/>
    <property type="match status" value="1"/>
</dbReference>
<evidence type="ECO:0000313" key="4">
    <source>
        <dbReference type="Proteomes" id="UP000295493"/>
    </source>
</evidence>
<dbReference type="InterPro" id="IPR025291">
    <property type="entry name" value="DUF4153"/>
</dbReference>
<feature type="transmembrane region" description="Helical" evidence="2">
    <location>
        <begin position="28"/>
        <end position="52"/>
    </location>
</feature>
<accession>A0A4R6FYD5</accession>
<gene>
    <name evidence="3" type="ORF">EV664_101582</name>
</gene>
<feature type="region of interest" description="Disordered" evidence="1">
    <location>
        <begin position="474"/>
        <end position="514"/>
    </location>
</feature>
<feature type="transmembrane region" description="Helical" evidence="2">
    <location>
        <begin position="64"/>
        <end position="97"/>
    </location>
</feature>
<reference evidence="3 4" key="1">
    <citation type="submission" date="2019-03" db="EMBL/GenBank/DDBJ databases">
        <title>Genomic Encyclopedia of Type Strains, Phase IV (KMG-IV): sequencing the most valuable type-strain genomes for metagenomic binning, comparative biology and taxonomic classification.</title>
        <authorList>
            <person name="Goeker M."/>
        </authorList>
    </citation>
    <scope>NUCLEOTIDE SEQUENCE [LARGE SCALE GENOMIC DNA]</scope>
    <source>
        <strain evidence="3 4">DSM 25059</strain>
    </source>
</reference>
<feature type="transmembrane region" description="Helical" evidence="2">
    <location>
        <begin position="185"/>
        <end position="203"/>
    </location>
</feature>
<feature type="transmembrane region" description="Helical" evidence="2">
    <location>
        <begin position="224"/>
        <end position="251"/>
    </location>
</feature>
<dbReference type="OrthoDB" id="7280060at2"/>
<feature type="transmembrane region" description="Helical" evidence="2">
    <location>
        <begin position="146"/>
        <end position="165"/>
    </location>
</feature>
<feature type="transmembrane region" description="Helical" evidence="2">
    <location>
        <begin position="371"/>
        <end position="393"/>
    </location>
</feature>
<name>A0A4R6FYD5_9SPHN</name>
<feature type="compositionally biased region" description="Pro residues" evidence="1">
    <location>
        <begin position="495"/>
        <end position="505"/>
    </location>
</feature>
<keyword evidence="2" id="KW-0812">Transmembrane</keyword>
<dbReference type="Proteomes" id="UP000295493">
    <property type="component" value="Unassembled WGS sequence"/>
</dbReference>
<keyword evidence="2" id="KW-0472">Membrane</keyword>
<proteinExistence type="predicted"/>
<feature type="transmembrane region" description="Helical" evidence="2">
    <location>
        <begin position="301"/>
        <end position="320"/>
    </location>
</feature>
<feature type="transmembrane region" description="Helical" evidence="2">
    <location>
        <begin position="271"/>
        <end position="289"/>
    </location>
</feature>
<comment type="caution">
    <text evidence="3">The sequence shown here is derived from an EMBL/GenBank/DDBJ whole genome shotgun (WGS) entry which is preliminary data.</text>
</comment>
<evidence type="ECO:0000256" key="1">
    <source>
        <dbReference type="SAM" id="MobiDB-lite"/>
    </source>
</evidence>
<dbReference type="EMBL" id="SNWD01000001">
    <property type="protein sequence ID" value="TDN87003.1"/>
    <property type="molecule type" value="Genomic_DNA"/>
</dbReference>